<reference evidence="3" key="1">
    <citation type="journal article" date="2018" name="Genome Biol.">
        <title>SKESA: strategic k-mer extension for scrupulous assemblies.</title>
        <authorList>
            <person name="Souvorov A."/>
            <person name="Agarwala R."/>
            <person name="Lipman D.J."/>
        </authorList>
    </citation>
    <scope>NUCLEOTIDE SEQUENCE</scope>
    <source>
        <strain evidence="3">CAVp300</strain>
    </source>
</reference>
<dbReference type="RefSeq" id="WP_047373269.1">
    <property type="nucleotide sequence ID" value="NZ_CABMNU010000005.1"/>
</dbReference>
<reference evidence="3" key="2">
    <citation type="submission" date="2020-10" db="EMBL/GenBank/DDBJ databases">
        <authorList>
            <consortium name="NCBI Pathogen Detection Project"/>
        </authorList>
    </citation>
    <scope>NUCLEOTIDE SEQUENCE</scope>
    <source>
        <strain evidence="3">CAVp300</strain>
    </source>
</reference>
<dbReference type="InterPro" id="IPR008727">
    <property type="entry name" value="PAAR_motif"/>
</dbReference>
<dbReference type="AlphaFoldDB" id="A0A9P3T9Y4"/>
<dbReference type="CDD" id="cd14744">
    <property type="entry name" value="PAAR_CT_2"/>
    <property type="match status" value="1"/>
</dbReference>
<protein>
    <submittedName>
        <fullName evidence="3">Type VI secretion protein</fullName>
    </submittedName>
</protein>
<dbReference type="PANTHER" id="PTHR33840:SF1">
    <property type="entry name" value="TLE1 PHOSPHOLIPASE DOMAIN-CONTAINING PROTEIN"/>
    <property type="match status" value="1"/>
</dbReference>
<dbReference type="InterPro" id="IPR018712">
    <property type="entry name" value="Tle1-like_cat"/>
</dbReference>
<gene>
    <name evidence="3" type="ORF">I8531_003076</name>
</gene>
<evidence type="ECO:0000313" key="3">
    <source>
        <dbReference type="EMBL" id="HAT3582751.1"/>
    </source>
</evidence>
<dbReference type="Proteomes" id="UP000867740">
    <property type="component" value="Unassembled WGS sequence"/>
</dbReference>
<feature type="domain" description="T6SS Phospholipase effector Tle1-like catalytic" evidence="2">
    <location>
        <begin position="326"/>
        <end position="408"/>
    </location>
</feature>
<dbReference type="PANTHER" id="PTHR33840">
    <property type="match status" value="1"/>
</dbReference>
<evidence type="ECO:0000313" key="4">
    <source>
        <dbReference type="Proteomes" id="UP000867740"/>
    </source>
</evidence>
<organism evidence="3 4">
    <name type="scientific">Kluyvera intermedia</name>
    <name type="common">Enterobacter intermedius</name>
    <dbReference type="NCBI Taxonomy" id="61648"/>
    <lineage>
        <taxon>Bacteria</taxon>
        <taxon>Pseudomonadati</taxon>
        <taxon>Pseudomonadota</taxon>
        <taxon>Gammaproteobacteria</taxon>
        <taxon>Enterobacterales</taxon>
        <taxon>Enterobacteriaceae</taxon>
        <taxon>Kluyvera</taxon>
    </lineage>
</organism>
<dbReference type="EMBL" id="DACSUM010000025">
    <property type="protein sequence ID" value="HAT3582751.1"/>
    <property type="molecule type" value="Genomic_DNA"/>
</dbReference>
<sequence length="617" mass="67196">MAIGYFLVRGDKTTCGGVIIEGADDHTIMGIPQAREFDSVTCGRYSGVYKITGGVPETFLHNKMMAGTLHSMSSCPCRSRFIASQLNDTYETGGGDSEPTQHAQSAHKTNLTAPAPEQEKQKEKREVTLTIGIFFDGTGNNAINAANTMKACTAEHYHISGRDAEMLLGKCARDKFGVSGIGATSYLGYYTNVHWLATLYKTMGSVNDTNFQKELYIDGIGTKAGEADSMLAQALGCSDTGVLAKAENAISKISGLLAEIIEEIVSKLPNQKLIIQSLQFDIFGFSRGAAAARHFANRVYAQDPAIISAIQDGIRGISFAGMPAGKTRFIGIFDTVAAIGTPTNGFNPHNADTGAVNISLRPGVAEKVFHITAAHECRFNFALNSVKPAWPELALPGVHSDIGGGYLPLLEENLFLTRPQTDTVPLRQPGEETRGYHQTLKQMAILDNYPCIAPIMHTSEISAETWFDDRMPSDRYGEPQKRSYAALTLRHRNVKNDWSKVVLRVMLDAAQDAGVLFEDIQENDNLNLPPELIPLCKKAISMGKAVRSGQQPEKFSETELNLIATNYIHCSAHWNAILTDSSGVIRGGVSPAELIGFVNRPDENWTRTIYNMDGKHA</sequence>
<dbReference type="SUPFAM" id="SSF53474">
    <property type="entry name" value="alpha/beta-Hydrolases"/>
    <property type="match status" value="1"/>
</dbReference>
<feature type="compositionally biased region" description="Polar residues" evidence="1">
    <location>
        <begin position="98"/>
        <end position="112"/>
    </location>
</feature>
<comment type="caution">
    <text evidence="3">The sequence shown here is derived from an EMBL/GenBank/DDBJ whole genome shotgun (WGS) entry which is preliminary data.</text>
</comment>
<accession>A0A9P3T9Y4</accession>
<feature type="region of interest" description="Disordered" evidence="1">
    <location>
        <begin position="88"/>
        <end position="123"/>
    </location>
</feature>
<dbReference type="InterPro" id="IPR029058">
    <property type="entry name" value="AB_hydrolase_fold"/>
</dbReference>
<proteinExistence type="predicted"/>
<name>A0A9P3T9Y4_KLUIN</name>
<dbReference type="Pfam" id="PF09994">
    <property type="entry name" value="T6SS_Tle1-like_cat"/>
    <property type="match status" value="1"/>
</dbReference>
<dbReference type="Pfam" id="PF05488">
    <property type="entry name" value="PAAR_motif"/>
    <property type="match status" value="1"/>
</dbReference>
<evidence type="ECO:0000256" key="1">
    <source>
        <dbReference type="SAM" id="MobiDB-lite"/>
    </source>
</evidence>
<evidence type="ECO:0000259" key="2">
    <source>
        <dbReference type="Pfam" id="PF09994"/>
    </source>
</evidence>